<keyword evidence="3" id="KW-1185">Reference proteome</keyword>
<proteinExistence type="predicted"/>
<feature type="transmembrane region" description="Helical" evidence="1">
    <location>
        <begin position="224"/>
        <end position="243"/>
    </location>
</feature>
<organism evidence="2 3">
    <name type="scientific">Variovorax soli</name>
    <dbReference type="NCBI Taxonomy" id="376815"/>
    <lineage>
        <taxon>Bacteria</taxon>
        <taxon>Pseudomonadati</taxon>
        <taxon>Pseudomonadota</taxon>
        <taxon>Betaproteobacteria</taxon>
        <taxon>Burkholderiales</taxon>
        <taxon>Comamonadaceae</taxon>
        <taxon>Variovorax</taxon>
    </lineage>
</organism>
<keyword evidence="1" id="KW-0812">Transmembrane</keyword>
<comment type="caution">
    <text evidence="2">The sequence shown here is derived from an EMBL/GenBank/DDBJ whole genome shotgun (WGS) entry which is preliminary data.</text>
</comment>
<feature type="transmembrane region" description="Helical" evidence="1">
    <location>
        <begin position="199"/>
        <end position="218"/>
    </location>
</feature>
<dbReference type="EMBL" id="JAVDRF010000004">
    <property type="protein sequence ID" value="MDR6536699.1"/>
    <property type="molecule type" value="Genomic_DNA"/>
</dbReference>
<evidence type="ECO:0000313" key="3">
    <source>
        <dbReference type="Proteomes" id="UP001184230"/>
    </source>
</evidence>
<feature type="transmembrane region" description="Helical" evidence="1">
    <location>
        <begin position="287"/>
        <end position="308"/>
    </location>
</feature>
<feature type="transmembrane region" description="Helical" evidence="1">
    <location>
        <begin position="26"/>
        <end position="48"/>
    </location>
</feature>
<feature type="transmembrane region" description="Helical" evidence="1">
    <location>
        <begin position="255"/>
        <end position="281"/>
    </location>
</feature>
<feature type="transmembrane region" description="Helical" evidence="1">
    <location>
        <begin position="60"/>
        <end position="80"/>
    </location>
</feature>
<feature type="transmembrane region" description="Helical" evidence="1">
    <location>
        <begin position="116"/>
        <end position="134"/>
    </location>
</feature>
<sequence>MNAERSRAAGRHRAPAHGTTRIIPRVLFGALVGVSLAGGVAGGLWRLGVAVPDPLLFTRTGQVLLVHAALMICGFLGTVIGIERAVAVRHRAAFLAPLASGLGALCLVLGQQAPGAWLGVAAALLFLAVNAVVVRRQPAAHTFLLLVGAGAWATGCLLFALGQGGPAVFPWWFAFLILTIAAERLEMTRLMRRRPAAQLMLHAVLVLLLAGAAVSGTAQRAGGLAYGAALVLLAAWLARFDVARRTVFAHGLSRYMAICLLGGYAWLAVAGAAWMAMALGWGTRDVALHALGLGFVFSMMMGHAPVVLPSIARIKLQFGAFFYLPLAALHLSLFVRLVLGSFSQALQAAGASFNAATIGFFAATVAGAAAAWRLQHGAARAGKLG</sequence>
<evidence type="ECO:0000313" key="2">
    <source>
        <dbReference type="EMBL" id="MDR6536699.1"/>
    </source>
</evidence>
<keyword evidence="1" id="KW-1133">Transmembrane helix</keyword>
<dbReference type="Proteomes" id="UP001184230">
    <property type="component" value="Unassembled WGS sequence"/>
</dbReference>
<gene>
    <name evidence="2" type="ORF">J2739_002472</name>
</gene>
<feature type="transmembrane region" description="Helical" evidence="1">
    <location>
        <begin position="320"/>
        <end position="339"/>
    </location>
</feature>
<feature type="transmembrane region" description="Helical" evidence="1">
    <location>
        <begin position="168"/>
        <end position="187"/>
    </location>
</feature>
<feature type="transmembrane region" description="Helical" evidence="1">
    <location>
        <begin position="143"/>
        <end position="162"/>
    </location>
</feature>
<keyword evidence="1" id="KW-0472">Membrane</keyword>
<feature type="transmembrane region" description="Helical" evidence="1">
    <location>
        <begin position="92"/>
        <end position="110"/>
    </location>
</feature>
<protein>
    <recommendedName>
        <fullName evidence="4">NnrS protein</fullName>
    </recommendedName>
</protein>
<evidence type="ECO:0008006" key="4">
    <source>
        <dbReference type="Google" id="ProtNLM"/>
    </source>
</evidence>
<evidence type="ECO:0000256" key="1">
    <source>
        <dbReference type="SAM" id="Phobius"/>
    </source>
</evidence>
<accession>A0ABU1NE20</accession>
<name>A0ABU1NE20_9BURK</name>
<feature type="transmembrane region" description="Helical" evidence="1">
    <location>
        <begin position="351"/>
        <end position="374"/>
    </location>
</feature>
<reference evidence="2 3" key="1">
    <citation type="submission" date="2023-07" db="EMBL/GenBank/DDBJ databases">
        <title>Sorghum-associated microbial communities from plants grown in Nebraska, USA.</title>
        <authorList>
            <person name="Schachtman D."/>
        </authorList>
    </citation>
    <scope>NUCLEOTIDE SEQUENCE [LARGE SCALE GENOMIC DNA]</scope>
    <source>
        <strain evidence="2 3">DS1781</strain>
    </source>
</reference>